<reference evidence="2" key="1">
    <citation type="journal article" date="2018" name="Genome Announc.">
        <title>Complete genome sequence of a Dickeya fangzhongdai type strain causing bleeding canker of pear tree trunks.</title>
        <authorList>
            <person name="Zhao Y."/>
            <person name="Tian Y."/>
            <person name="Li X."/>
            <person name="Hu B."/>
        </authorList>
    </citation>
    <scope>NUCLEOTIDE SEQUENCE [LARGE SCALE GENOMIC DNA]</scope>
    <source>
        <strain evidence="2">DSM 101947</strain>
    </source>
</reference>
<protein>
    <submittedName>
        <fullName evidence="1">SAM-dependent methyltransferase</fullName>
    </submittedName>
</protein>
<dbReference type="OrthoDB" id="7305014at2"/>
<keyword evidence="1" id="KW-0489">Methyltransferase</keyword>
<evidence type="ECO:0000313" key="1">
    <source>
        <dbReference type="EMBL" id="ATZ96471.1"/>
    </source>
</evidence>
<dbReference type="GO" id="GO:0008168">
    <property type="term" value="F:methyltransferase activity"/>
    <property type="evidence" value="ECO:0007669"/>
    <property type="project" value="UniProtKB-KW"/>
</dbReference>
<dbReference type="RefSeq" id="WP_082171018.1">
    <property type="nucleotide sequence ID" value="NZ_BMJF01000013.1"/>
</dbReference>
<dbReference type="Proteomes" id="UP000231901">
    <property type="component" value="Chromosome"/>
</dbReference>
<dbReference type="GeneID" id="66567064"/>
<evidence type="ECO:0000313" key="2">
    <source>
        <dbReference type="Proteomes" id="UP000231901"/>
    </source>
</evidence>
<name>A0A2K8QSI9_9GAMM</name>
<dbReference type="EMBL" id="CP025003">
    <property type="protein sequence ID" value="ATZ96471.1"/>
    <property type="molecule type" value="Genomic_DNA"/>
</dbReference>
<gene>
    <name evidence="1" type="ORF">CVE23_22350</name>
</gene>
<keyword evidence="1" id="KW-0808">Transferase</keyword>
<accession>A0A2K8QSI9</accession>
<keyword evidence="2" id="KW-1185">Reference proteome</keyword>
<sequence length="138" mass="16151">MATDFEDACHRHWRDAEILFHLGRWANADHLYGFSAESGLKKLMQEFGMPFDTNRDMPSERHDQKHIDAIWSRYDAYRSGRYPGAEYLLSSLNPFDNWKASQRYSNQQQFTQIEAEKHRNGAKQVQNILKQAKTDGAI</sequence>
<proteinExistence type="predicted"/>
<dbReference type="KEGG" id="dfn:CVE23_22350"/>
<dbReference type="AlphaFoldDB" id="A0A2K8QSI9"/>
<dbReference type="GO" id="GO:0032259">
    <property type="term" value="P:methylation"/>
    <property type="evidence" value="ECO:0007669"/>
    <property type="project" value="UniProtKB-KW"/>
</dbReference>
<organism evidence="1 2">
    <name type="scientific">Dickeya fangzhongdai</name>
    <dbReference type="NCBI Taxonomy" id="1778540"/>
    <lineage>
        <taxon>Bacteria</taxon>
        <taxon>Pseudomonadati</taxon>
        <taxon>Pseudomonadota</taxon>
        <taxon>Gammaproteobacteria</taxon>
        <taxon>Enterobacterales</taxon>
        <taxon>Pectobacteriaceae</taxon>
        <taxon>Dickeya</taxon>
    </lineage>
</organism>